<dbReference type="EMBL" id="CM001882">
    <property type="protein sequence ID" value="EOY03563.1"/>
    <property type="molecule type" value="Genomic_DNA"/>
</dbReference>
<dbReference type="Proteomes" id="UP000026915">
    <property type="component" value="Chromosome 4"/>
</dbReference>
<accession>A0A061EFY1</accession>
<dbReference type="SUPFAM" id="SSF48452">
    <property type="entry name" value="TPR-like"/>
    <property type="match status" value="1"/>
</dbReference>
<dbReference type="Pfam" id="PF01535">
    <property type="entry name" value="PPR"/>
    <property type="match status" value="3"/>
</dbReference>
<keyword evidence="5" id="KW-1185">Reference proteome</keyword>
<gene>
    <name evidence="4" type="ORF">TCM_047039</name>
</gene>
<evidence type="ECO:0000313" key="5">
    <source>
        <dbReference type="Proteomes" id="UP000026915"/>
    </source>
</evidence>
<dbReference type="FunFam" id="1.25.40.10:FF:000584">
    <property type="entry name" value="Pentatricopeptide repeat-containing protein"/>
    <property type="match status" value="1"/>
</dbReference>
<name>A0A061EFY1_THECC</name>
<dbReference type="eggNOG" id="KOG4197">
    <property type="taxonomic scope" value="Eukaryota"/>
</dbReference>
<dbReference type="GO" id="GO:0048731">
    <property type="term" value="P:system development"/>
    <property type="evidence" value="ECO:0007669"/>
    <property type="project" value="UniProtKB-ARBA"/>
</dbReference>
<dbReference type="InParanoid" id="A0A061EFY1"/>
<evidence type="ECO:0000256" key="3">
    <source>
        <dbReference type="PROSITE-ProRule" id="PRU00708"/>
    </source>
</evidence>
<dbReference type="FunFam" id="1.25.40.10:FF:000557">
    <property type="entry name" value="Pentatricopeptide repeat-containing protein, chloroplastic"/>
    <property type="match status" value="1"/>
</dbReference>
<feature type="repeat" description="PPR" evidence="3">
    <location>
        <begin position="410"/>
        <end position="440"/>
    </location>
</feature>
<reference evidence="4 5" key="1">
    <citation type="journal article" date="2013" name="Genome Biol.">
        <title>The genome sequence of the most widely cultivated cacao type and its use to identify candidate genes regulating pod color.</title>
        <authorList>
            <person name="Motamayor J.C."/>
            <person name="Mockaitis K."/>
            <person name="Schmutz J."/>
            <person name="Haiminen N."/>
            <person name="Iii D.L."/>
            <person name="Cornejo O."/>
            <person name="Findley S.D."/>
            <person name="Zheng P."/>
            <person name="Utro F."/>
            <person name="Royaert S."/>
            <person name="Saski C."/>
            <person name="Jenkins J."/>
            <person name="Podicheti R."/>
            <person name="Zhao M."/>
            <person name="Scheffler B.E."/>
            <person name="Stack J.C."/>
            <person name="Feltus F.A."/>
            <person name="Mustiga G.M."/>
            <person name="Amores F."/>
            <person name="Phillips W."/>
            <person name="Marelli J.P."/>
            <person name="May G.D."/>
            <person name="Shapiro H."/>
            <person name="Ma J."/>
            <person name="Bustamante C.D."/>
            <person name="Schnell R.J."/>
            <person name="Main D."/>
            <person name="Gilbert D."/>
            <person name="Parida L."/>
            <person name="Kuhn D.N."/>
        </authorList>
    </citation>
    <scope>NUCLEOTIDE SEQUENCE [LARGE SCALE GENOMIC DNA]</scope>
    <source>
        <strain evidence="5">cv. Matina 1-6</strain>
    </source>
</reference>
<feature type="repeat" description="PPR" evidence="3">
    <location>
        <begin position="247"/>
        <end position="281"/>
    </location>
</feature>
<dbReference type="PANTHER" id="PTHR47926">
    <property type="entry name" value="PENTATRICOPEPTIDE REPEAT-CONTAINING PROTEIN"/>
    <property type="match status" value="1"/>
</dbReference>
<feature type="repeat" description="PPR" evidence="3">
    <location>
        <begin position="441"/>
        <end position="475"/>
    </location>
</feature>
<feature type="repeat" description="PPR" evidence="3">
    <location>
        <begin position="309"/>
        <end position="343"/>
    </location>
</feature>
<dbReference type="Pfam" id="PF13041">
    <property type="entry name" value="PPR_2"/>
    <property type="match status" value="4"/>
</dbReference>
<dbReference type="NCBIfam" id="TIGR00756">
    <property type="entry name" value="PPR"/>
    <property type="match status" value="7"/>
</dbReference>
<evidence type="ECO:0000313" key="4">
    <source>
        <dbReference type="EMBL" id="EOY03563.1"/>
    </source>
</evidence>
<dbReference type="FunCoup" id="A0A061EFY1">
    <property type="interactions" value="1284"/>
</dbReference>
<organism evidence="4 5">
    <name type="scientific">Theobroma cacao</name>
    <name type="common">Cacao</name>
    <name type="synonym">Cocoa</name>
    <dbReference type="NCBI Taxonomy" id="3641"/>
    <lineage>
        <taxon>Eukaryota</taxon>
        <taxon>Viridiplantae</taxon>
        <taxon>Streptophyta</taxon>
        <taxon>Embryophyta</taxon>
        <taxon>Tracheophyta</taxon>
        <taxon>Spermatophyta</taxon>
        <taxon>Magnoliopsida</taxon>
        <taxon>eudicotyledons</taxon>
        <taxon>Gunneridae</taxon>
        <taxon>Pentapetalae</taxon>
        <taxon>rosids</taxon>
        <taxon>malvids</taxon>
        <taxon>Malvales</taxon>
        <taxon>Malvaceae</taxon>
        <taxon>Byttnerioideae</taxon>
        <taxon>Theobroma</taxon>
    </lineage>
</organism>
<proteinExistence type="inferred from homology"/>
<dbReference type="InterPro" id="IPR011990">
    <property type="entry name" value="TPR-like_helical_dom_sf"/>
</dbReference>
<dbReference type="GO" id="GO:0009451">
    <property type="term" value="P:RNA modification"/>
    <property type="evidence" value="ECO:0007669"/>
    <property type="project" value="InterPro"/>
</dbReference>
<dbReference type="Pfam" id="PF20431">
    <property type="entry name" value="E_motif"/>
    <property type="match status" value="1"/>
</dbReference>
<evidence type="ECO:0000256" key="1">
    <source>
        <dbReference type="ARBA" id="ARBA00022737"/>
    </source>
</evidence>
<dbReference type="AlphaFoldDB" id="A0A061EFY1"/>
<comment type="similarity">
    <text evidence="2">Belongs to the PPR family. PCMP-E subfamily.</text>
</comment>
<dbReference type="Gene3D" id="1.25.40.10">
    <property type="entry name" value="Tetratricopeptide repeat domain"/>
    <property type="match status" value="4"/>
</dbReference>
<sequence length="672" mass="76279">MPYLFPLPSFKNFFFILTLLLFYFSKATLKSTSSKSQTFLLHQNLQCRTSFSMQNSHHFPLPKPFQNPMSIPFKSPSWFSTRRLFEQKLQDLHKCTNLSHIKQLQAQIIRQNLHQDLYIAPKLISAFSLCRQITLALTVFNQIQDPNVHLYNNLIRAYVQNSQPSQAFSFFFDMQWNGILADNFTYTFLLKACTDLKMVEMIHTQIEKNGFLSDIFVPNALIDSYSKFGELGIKAALKLFMVMEDRDVVSWNSMIGGLLKVGELREARKLFDEMPQRDMVSWNTILDGYVKAGEMEKAFELFQKIPQRNVVSWSTMVSGYSKAGDMDMARVLFDRMPVKTLVPWTIIISGYAEKGLAKEAIELYDRMEQDGLELDDGTVIGILAACAESGLLAVGVKVHNSIERLRFRCSIAVCNALVDMYAKCGSLDKAWSVFNGMPKRDVVSWNAMLQGFAMHGHGKEALQVFSRLKKEGFQPDRVTFVGILCACTHAGFIDEGVEYFYVMEKDYGIVPQIEHYGCMVDLLGRGGRLNEAFRLVQIMPFEPNAIIWGTLLAACRLHNAVKLAEKVIDHLLKLDPSDPGNYSMLANIFAASGDWDNVASLRLRMKSIGVQKPSGSSSIEIDNEVHDFTVFDKSHPKFDGIYQMIERLREDLKQVVHPEGTTLPIEVGEVVI</sequence>
<dbReference type="InterPro" id="IPR046848">
    <property type="entry name" value="E_motif"/>
</dbReference>
<dbReference type="Gramene" id="EOY03563">
    <property type="protein sequence ID" value="EOY03563"/>
    <property type="gene ID" value="TCM_047039"/>
</dbReference>
<dbReference type="PROSITE" id="PS51375">
    <property type="entry name" value="PPR"/>
    <property type="match status" value="6"/>
</dbReference>
<dbReference type="PANTHER" id="PTHR47926:SF413">
    <property type="entry name" value="REPEAT (TPR)-LIKE SUPERFAMILY PROTEIN, PUTATIVE-RELATED"/>
    <property type="match status" value="1"/>
</dbReference>
<dbReference type="InterPro" id="IPR002885">
    <property type="entry name" value="PPR_rpt"/>
</dbReference>
<dbReference type="STRING" id="3641.A0A061EFY1"/>
<dbReference type="FunFam" id="1.25.40.10:FF:000031">
    <property type="entry name" value="Pentatricopeptide repeat-containing protein mitochondrial"/>
    <property type="match status" value="1"/>
</dbReference>
<evidence type="ECO:0000256" key="2">
    <source>
        <dbReference type="ARBA" id="ARBA00061659"/>
    </source>
</evidence>
<dbReference type="FunFam" id="1.25.40.10:FF:000125">
    <property type="entry name" value="Pentatricopeptide repeat-containing protein"/>
    <property type="match status" value="1"/>
</dbReference>
<feature type="repeat" description="PPR" evidence="3">
    <location>
        <begin position="344"/>
        <end position="374"/>
    </location>
</feature>
<dbReference type="InterPro" id="IPR046960">
    <property type="entry name" value="PPR_At4g14850-like_plant"/>
</dbReference>
<protein>
    <submittedName>
        <fullName evidence="4">Tetratricopeptide repeat (TPR)-like superfamily protein, putative</fullName>
    </submittedName>
</protein>
<dbReference type="GO" id="GO:0003729">
    <property type="term" value="F:mRNA binding"/>
    <property type="evidence" value="ECO:0007669"/>
    <property type="project" value="UniProtKB-ARBA"/>
</dbReference>
<feature type="repeat" description="PPR" evidence="3">
    <location>
        <begin position="147"/>
        <end position="181"/>
    </location>
</feature>
<dbReference type="OMA" id="ACRMHNE"/>
<keyword evidence="1" id="KW-0677">Repeat</keyword>
<dbReference type="HOGENOM" id="CLU_002706_15_1_1"/>